<dbReference type="InterPro" id="IPR012338">
    <property type="entry name" value="Beta-lactam/transpept-like"/>
</dbReference>
<evidence type="ECO:0000256" key="5">
    <source>
        <dbReference type="ARBA" id="ARBA00022692"/>
    </source>
</evidence>
<evidence type="ECO:0000256" key="12">
    <source>
        <dbReference type="SAM" id="Phobius"/>
    </source>
</evidence>
<dbReference type="UniPathway" id="UPA00219"/>
<dbReference type="SUPFAM" id="SSF56601">
    <property type="entry name" value="beta-lactamase/transpeptidase-like"/>
    <property type="match status" value="1"/>
</dbReference>
<dbReference type="OrthoDB" id="9770103at2"/>
<evidence type="ECO:0000256" key="9">
    <source>
        <dbReference type="ARBA" id="ARBA00023136"/>
    </source>
</evidence>
<evidence type="ECO:0000256" key="8">
    <source>
        <dbReference type="ARBA" id="ARBA00022989"/>
    </source>
</evidence>
<dbReference type="Gene3D" id="1.10.10.1230">
    <property type="entry name" value="Penicillin-binding protein, N-terminal non-catalytic domain, head sub-domain"/>
    <property type="match status" value="1"/>
</dbReference>
<keyword evidence="5 12" id="KW-0812">Transmembrane</keyword>
<keyword evidence="13" id="KW-0132">Cell division</keyword>
<protein>
    <submittedName>
        <fullName evidence="13">Cell division protein FtsI</fullName>
    </submittedName>
</protein>
<gene>
    <name evidence="13" type="ORF">TAF16_2631</name>
</gene>
<dbReference type="GO" id="GO:0005886">
    <property type="term" value="C:plasma membrane"/>
    <property type="evidence" value="ECO:0007669"/>
    <property type="project" value="UniProtKB-SubCell"/>
</dbReference>
<keyword evidence="10" id="KW-0961">Cell wall biogenesis/degradation</keyword>
<dbReference type="InterPro" id="IPR005311">
    <property type="entry name" value="PBP_dimer"/>
</dbReference>
<name>A0A178T628_9BACL</name>
<feature type="region of interest" description="Disordered" evidence="11">
    <location>
        <begin position="696"/>
        <end position="717"/>
    </location>
</feature>
<keyword evidence="8 12" id="KW-1133">Transmembrane helix</keyword>
<proteinExistence type="inferred from homology"/>
<evidence type="ECO:0000256" key="2">
    <source>
        <dbReference type="ARBA" id="ARBA00004236"/>
    </source>
</evidence>
<dbReference type="PANTHER" id="PTHR30627:SF2">
    <property type="entry name" value="PEPTIDOGLYCAN D,D-TRANSPEPTIDASE MRDA"/>
    <property type="match status" value="1"/>
</dbReference>
<sequence>MKQIQQAKNVKKKKKRMQLPFRLNVLFFVVFLLFSALILRLGVIQIVYGEQYRKEVERTENVTVNTPAPRGKIYDRNYQVVVDNEPLHAITYTRTQTTKPSEMIAIAKKLATYIEKPADRVTERDIKDYWILTNEEKAKEKITEEEWKQFRAKKLGDKDIYRLQLERITEEDVKAVKEKELEVVAIFREMNSGYALTPQMIKNEGVTNKEYAVVSEHLEELPGVDVTTDWDRHYAFGDTFRTVLGNITSSEEGLPREKLDYYLARDYSRNDRVGKSYIEAQYEDVLRGQKAKIKNVTDKAGNIIETIEISQGQRGKDIVLTIDMELQKRVEQIIEEELTAMKRRGGTELLDRAFVVMMDPNTGEILSLAGRLYTRDENGKAVFKDYALGTITSAYAMGSAVKGATVLTGFQTGVIRPGTVLIDEPLYIKDTKPKKSHSGIRPGPMNDLKALEMSSNVYMFKTAIAIAGSTYRPHQPLPIKKEAFSIMRRYFNQFGLGVKTGIDLPGEIIGWPGQSTLPGHLLDLAIGQFDVYTPIQMAQYVSTIANGGYRIQPHVVKEIREPISEKNQIGNVIYSFEPKVLNRIDMKTEYIERVREGFYRVMHGSHGTARAFFANAPYDPAGKTGTAQAFYDGPIKSKRMTQTTNLTLVGFAPYNNPEVAFAVVVPWVYQNPRNHYPINNYIGRKILDAYFDLKAQRQSNEQSPTEPLNNDEQTMER</sequence>
<dbReference type="Gene3D" id="3.90.1310.10">
    <property type="entry name" value="Penicillin-binding protein 2a (Domain 2)"/>
    <property type="match status" value="1"/>
</dbReference>
<keyword evidence="4" id="KW-1003">Cell membrane</keyword>
<accession>A0A178T628</accession>
<keyword evidence="14" id="KW-1185">Reference proteome</keyword>
<comment type="subcellular location">
    <subcellularLocation>
        <location evidence="2">Cell membrane</location>
    </subcellularLocation>
    <subcellularLocation>
        <location evidence="1">Membrane</location>
        <topology evidence="1">Single-pass membrane protein</topology>
    </subcellularLocation>
</comment>
<dbReference type="SUPFAM" id="SSF56519">
    <property type="entry name" value="Penicillin binding protein dimerisation domain"/>
    <property type="match status" value="1"/>
</dbReference>
<dbReference type="GO" id="GO:0008360">
    <property type="term" value="P:regulation of cell shape"/>
    <property type="evidence" value="ECO:0007669"/>
    <property type="project" value="UniProtKB-KW"/>
</dbReference>
<organism evidence="13 14">
    <name type="scientific">Anoxybacillus flavithermus</name>
    <dbReference type="NCBI Taxonomy" id="33934"/>
    <lineage>
        <taxon>Bacteria</taxon>
        <taxon>Bacillati</taxon>
        <taxon>Bacillota</taxon>
        <taxon>Bacilli</taxon>
        <taxon>Bacillales</taxon>
        <taxon>Anoxybacillaceae</taxon>
        <taxon>Anoxybacillus</taxon>
    </lineage>
</organism>
<dbReference type="GO" id="GO:0008658">
    <property type="term" value="F:penicillin binding"/>
    <property type="evidence" value="ECO:0007669"/>
    <property type="project" value="InterPro"/>
</dbReference>
<dbReference type="Gene3D" id="3.40.710.10">
    <property type="entry name" value="DD-peptidase/beta-lactamase superfamily"/>
    <property type="match status" value="1"/>
</dbReference>
<keyword evidence="6" id="KW-0133">Cell shape</keyword>
<dbReference type="Proteomes" id="UP000078336">
    <property type="component" value="Unassembled WGS sequence"/>
</dbReference>
<keyword evidence="13" id="KW-0131">Cell cycle</keyword>
<keyword evidence="9 12" id="KW-0472">Membrane</keyword>
<evidence type="ECO:0000256" key="1">
    <source>
        <dbReference type="ARBA" id="ARBA00004167"/>
    </source>
</evidence>
<evidence type="ECO:0000256" key="10">
    <source>
        <dbReference type="ARBA" id="ARBA00023316"/>
    </source>
</evidence>
<dbReference type="InterPro" id="IPR001460">
    <property type="entry name" value="PCN-bd_Tpept"/>
</dbReference>
<dbReference type="InterPro" id="IPR050515">
    <property type="entry name" value="Beta-lactam/transpept"/>
</dbReference>
<dbReference type="InterPro" id="IPR036138">
    <property type="entry name" value="PBP_dimer_sf"/>
</dbReference>
<dbReference type="AlphaFoldDB" id="A0A178T628"/>
<dbReference type="EMBL" id="LUCQ01000163">
    <property type="protein sequence ID" value="OAO76442.1"/>
    <property type="molecule type" value="Genomic_DNA"/>
</dbReference>
<dbReference type="PATRIC" id="fig|33934.7.peg.983"/>
<evidence type="ECO:0000256" key="7">
    <source>
        <dbReference type="ARBA" id="ARBA00022984"/>
    </source>
</evidence>
<dbReference type="Pfam" id="PF03717">
    <property type="entry name" value="PBP_dimer"/>
    <property type="match status" value="1"/>
</dbReference>
<dbReference type="PANTHER" id="PTHR30627">
    <property type="entry name" value="PEPTIDOGLYCAN D,D-TRANSPEPTIDASE"/>
    <property type="match status" value="1"/>
</dbReference>
<dbReference type="GO" id="GO:0071555">
    <property type="term" value="P:cell wall organization"/>
    <property type="evidence" value="ECO:0007669"/>
    <property type="project" value="UniProtKB-KW"/>
</dbReference>
<comment type="caution">
    <text evidence="13">The sequence shown here is derived from an EMBL/GenBank/DDBJ whole genome shotgun (WGS) entry which is preliminary data.</text>
</comment>
<evidence type="ECO:0000256" key="6">
    <source>
        <dbReference type="ARBA" id="ARBA00022960"/>
    </source>
</evidence>
<evidence type="ECO:0000256" key="4">
    <source>
        <dbReference type="ARBA" id="ARBA00022475"/>
    </source>
</evidence>
<evidence type="ECO:0000313" key="14">
    <source>
        <dbReference type="Proteomes" id="UP000078336"/>
    </source>
</evidence>
<dbReference type="GO" id="GO:0051301">
    <property type="term" value="P:cell division"/>
    <property type="evidence" value="ECO:0007669"/>
    <property type="project" value="UniProtKB-KW"/>
</dbReference>
<evidence type="ECO:0000256" key="11">
    <source>
        <dbReference type="SAM" id="MobiDB-lite"/>
    </source>
</evidence>
<dbReference type="RefSeq" id="WP_004889509.1">
    <property type="nucleotide sequence ID" value="NZ_CP021838.1"/>
</dbReference>
<feature type="transmembrane region" description="Helical" evidence="12">
    <location>
        <begin position="21"/>
        <end position="48"/>
    </location>
</feature>
<evidence type="ECO:0000313" key="13">
    <source>
        <dbReference type="EMBL" id="OAO76442.1"/>
    </source>
</evidence>
<comment type="similarity">
    <text evidence="3">Belongs to the transpeptidase family.</text>
</comment>
<dbReference type="GO" id="GO:0009252">
    <property type="term" value="P:peptidoglycan biosynthetic process"/>
    <property type="evidence" value="ECO:0007669"/>
    <property type="project" value="UniProtKB-UniPathway"/>
</dbReference>
<dbReference type="GO" id="GO:0071972">
    <property type="term" value="F:peptidoglycan L,D-transpeptidase activity"/>
    <property type="evidence" value="ECO:0007669"/>
    <property type="project" value="TreeGrafter"/>
</dbReference>
<evidence type="ECO:0000256" key="3">
    <source>
        <dbReference type="ARBA" id="ARBA00007171"/>
    </source>
</evidence>
<reference evidence="13 14" key="1">
    <citation type="submission" date="2016-03" db="EMBL/GenBank/DDBJ databases">
        <title>Spore heat resistance.</title>
        <authorList>
            <person name="Boekhorst J."/>
            <person name="Berendsen E.M."/>
            <person name="Wells-Bennik M.H."/>
            <person name="Kuipers O.P."/>
        </authorList>
    </citation>
    <scope>NUCLEOTIDE SEQUENCE [LARGE SCALE GENOMIC DNA]</scope>
    <source>
        <strain evidence="13 14">AF16</strain>
    </source>
</reference>
<keyword evidence="7" id="KW-0573">Peptidoglycan synthesis</keyword>
<dbReference type="Pfam" id="PF00905">
    <property type="entry name" value="Transpeptidase"/>
    <property type="match status" value="1"/>
</dbReference>